<dbReference type="EMBL" id="CP029190">
    <property type="protein sequence ID" value="QES49745.1"/>
    <property type="molecule type" value="Genomic_DNA"/>
</dbReference>
<dbReference type="Gene3D" id="1.10.260.40">
    <property type="entry name" value="lambda repressor-like DNA-binding domains"/>
    <property type="match status" value="1"/>
</dbReference>
<dbReference type="InterPro" id="IPR013324">
    <property type="entry name" value="RNA_pol_sigma_r3/r4-like"/>
</dbReference>
<dbReference type="SUPFAM" id="SSF88946">
    <property type="entry name" value="Sigma2 domain of RNA polymerase sigma factors"/>
    <property type="match status" value="1"/>
</dbReference>
<evidence type="ECO:0000256" key="5">
    <source>
        <dbReference type="ARBA" id="ARBA00023163"/>
    </source>
</evidence>
<dbReference type="CDD" id="cd00093">
    <property type="entry name" value="HTH_XRE"/>
    <property type="match status" value="1"/>
</dbReference>
<proteinExistence type="inferred from homology"/>
<protein>
    <submittedName>
        <fullName evidence="8">DNA-directed RNA polymerase sigma-70 factor</fullName>
    </submittedName>
</protein>
<dbReference type="RefSeq" id="WP_150209317.1">
    <property type="nucleotide sequence ID" value="NZ_CP029190.1"/>
</dbReference>
<dbReference type="PANTHER" id="PTHR43133">
    <property type="entry name" value="RNA POLYMERASE ECF-TYPE SIGMA FACTO"/>
    <property type="match status" value="1"/>
</dbReference>
<evidence type="ECO:0000259" key="7">
    <source>
        <dbReference type="PROSITE" id="PS50943"/>
    </source>
</evidence>
<sequence length="480" mass="50609">MTQRAETAAEPGALPPPKERRRLRESRELTHDEVAAAVGVTASTVRSWESGRTEPRGRTREAYAKLLAELAKPPADPAQQPAEEHRRGGTALRVAGAVRAFAKGGGGSGHGSPAAARTRPKAAAKRAAKPPGGPAGRTASQEPQDRPRRADTTTPAPPTDHQGLPAAAPAAAPDTGTAPSGRRPAAGEPLSAGPAGQPLAGPPPEPGPVQSTAAEAFDALYARAAPALLRQSYLLTGRRAIAREAVERAFQRAWAHWPEVATDRDPVGWVRAAVYEYALSPWHRFRRAHKHPDRAPADLGDRALLEAMLSLSAAHRRTVLLYDGVGLDLPDTAAETEASTPTAGSRLLHAHGHLAARLPELNGVAPEKQSALLHDRLGSLTPAVRLEVRPPAAVRRAGEHRARFWTRAAVGMTAVIATAGAYTAATAPTRYEPPVAPGTNVSGVPAYHGPEQLTDEDRLLQEKLRSEPATGPARLVPQSE</sequence>
<keyword evidence="5" id="KW-0804">Transcription</keyword>
<keyword evidence="2" id="KW-0805">Transcription regulation</keyword>
<dbReference type="SUPFAM" id="SSF47413">
    <property type="entry name" value="lambda repressor-like DNA-binding domains"/>
    <property type="match status" value="1"/>
</dbReference>
<dbReference type="SUPFAM" id="SSF88659">
    <property type="entry name" value="Sigma3 and sigma4 domains of RNA polymerase sigma factors"/>
    <property type="match status" value="1"/>
</dbReference>
<dbReference type="Pfam" id="PF01381">
    <property type="entry name" value="HTH_3"/>
    <property type="match status" value="1"/>
</dbReference>
<accession>A0A5P2D3L8</accession>
<dbReference type="AlphaFoldDB" id="A0A5P2D3L8"/>
<evidence type="ECO:0000256" key="1">
    <source>
        <dbReference type="ARBA" id="ARBA00010641"/>
    </source>
</evidence>
<dbReference type="GO" id="GO:0003677">
    <property type="term" value="F:DNA binding"/>
    <property type="evidence" value="ECO:0007669"/>
    <property type="project" value="UniProtKB-KW"/>
</dbReference>
<feature type="compositionally biased region" description="Basic and acidic residues" evidence="6">
    <location>
        <begin position="25"/>
        <end position="34"/>
    </location>
</feature>
<keyword evidence="3" id="KW-0731">Sigma factor</keyword>
<feature type="domain" description="HTH cro/C1-type" evidence="7">
    <location>
        <begin position="21"/>
        <end position="67"/>
    </location>
</feature>
<feature type="compositionally biased region" description="Low complexity" evidence="6">
    <location>
        <begin position="189"/>
        <end position="199"/>
    </location>
</feature>
<dbReference type="PROSITE" id="PS50943">
    <property type="entry name" value="HTH_CROC1"/>
    <property type="match status" value="1"/>
</dbReference>
<feature type="region of interest" description="Disordered" evidence="6">
    <location>
        <begin position="430"/>
        <end position="480"/>
    </location>
</feature>
<dbReference type="Gene3D" id="1.10.10.10">
    <property type="entry name" value="Winged helix-like DNA-binding domain superfamily/Winged helix DNA-binding domain"/>
    <property type="match status" value="1"/>
</dbReference>
<dbReference type="InterPro" id="IPR001387">
    <property type="entry name" value="Cro/C1-type_HTH"/>
</dbReference>
<dbReference type="InterPro" id="IPR010982">
    <property type="entry name" value="Lambda_DNA-bd_dom_sf"/>
</dbReference>
<keyword evidence="8" id="KW-0240">DNA-directed RNA polymerase</keyword>
<comment type="similarity">
    <text evidence="1">Belongs to the sigma-70 factor family. ECF subfamily.</text>
</comment>
<evidence type="ECO:0000256" key="3">
    <source>
        <dbReference type="ARBA" id="ARBA00023082"/>
    </source>
</evidence>
<feature type="compositionally biased region" description="Basic and acidic residues" evidence="6">
    <location>
        <begin position="49"/>
        <end position="63"/>
    </location>
</feature>
<evidence type="ECO:0000256" key="4">
    <source>
        <dbReference type="ARBA" id="ARBA00023125"/>
    </source>
</evidence>
<dbReference type="SMART" id="SM00530">
    <property type="entry name" value="HTH_XRE"/>
    <property type="match status" value="1"/>
</dbReference>
<dbReference type="GO" id="GO:0000428">
    <property type="term" value="C:DNA-directed RNA polymerase complex"/>
    <property type="evidence" value="ECO:0007669"/>
    <property type="project" value="UniProtKB-KW"/>
</dbReference>
<dbReference type="PANTHER" id="PTHR43133:SF8">
    <property type="entry name" value="RNA POLYMERASE SIGMA FACTOR HI_1459-RELATED"/>
    <property type="match status" value="1"/>
</dbReference>
<feature type="compositionally biased region" description="Low complexity" evidence="6">
    <location>
        <begin position="64"/>
        <end position="81"/>
    </location>
</feature>
<dbReference type="Gene3D" id="1.10.1740.10">
    <property type="match status" value="1"/>
</dbReference>
<feature type="compositionally biased region" description="Low complexity" evidence="6">
    <location>
        <begin position="35"/>
        <end position="45"/>
    </location>
</feature>
<feature type="compositionally biased region" description="Basic residues" evidence="6">
    <location>
        <begin position="118"/>
        <end position="128"/>
    </location>
</feature>
<dbReference type="Proteomes" id="UP000325211">
    <property type="component" value="Chromosome"/>
</dbReference>
<dbReference type="InterPro" id="IPR039425">
    <property type="entry name" value="RNA_pol_sigma-70-like"/>
</dbReference>
<feature type="compositionally biased region" description="Basic and acidic residues" evidence="6">
    <location>
        <begin position="455"/>
        <end position="466"/>
    </location>
</feature>
<evidence type="ECO:0000256" key="2">
    <source>
        <dbReference type="ARBA" id="ARBA00023015"/>
    </source>
</evidence>
<dbReference type="InterPro" id="IPR036388">
    <property type="entry name" value="WH-like_DNA-bd_sf"/>
</dbReference>
<dbReference type="InterPro" id="IPR013325">
    <property type="entry name" value="RNA_pol_sigma_r2"/>
</dbReference>
<reference evidence="8 9" key="1">
    <citation type="submission" date="2018-05" db="EMBL/GenBank/DDBJ databases">
        <title>Streptomyces venezuelae.</title>
        <authorList>
            <person name="Kim W."/>
            <person name="Lee N."/>
            <person name="Cho B.-K."/>
        </authorList>
    </citation>
    <scope>NUCLEOTIDE SEQUENCE [LARGE SCALE GENOMIC DNA]</scope>
    <source>
        <strain evidence="8 9">ATCC 21782</strain>
    </source>
</reference>
<dbReference type="GO" id="GO:0016987">
    <property type="term" value="F:sigma factor activity"/>
    <property type="evidence" value="ECO:0007669"/>
    <property type="project" value="UniProtKB-KW"/>
</dbReference>
<evidence type="ECO:0000313" key="9">
    <source>
        <dbReference type="Proteomes" id="UP000325211"/>
    </source>
</evidence>
<feature type="region of interest" description="Disordered" evidence="6">
    <location>
        <begin position="1"/>
        <end position="211"/>
    </location>
</feature>
<dbReference type="OrthoDB" id="3869980at2"/>
<gene>
    <name evidence="8" type="ORF">DEJ50_19940</name>
</gene>
<evidence type="ECO:0000313" key="8">
    <source>
        <dbReference type="EMBL" id="QES49745.1"/>
    </source>
</evidence>
<organism evidence="8 9">
    <name type="scientific">Streptomyces venezuelae</name>
    <dbReference type="NCBI Taxonomy" id="54571"/>
    <lineage>
        <taxon>Bacteria</taxon>
        <taxon>Bacillati</taxon>
        <taxon>Actinomycetota</taxon>
        <taxon>Actinomycetes</taxon>
        <taxon>Kitasatosporales</taxon>
        <taxon>Streptomycetaceae</taxon>
        <taxon>Streptomyces</taxon>
    </lineage>
</organism>
<name>A0A5P2D3L8_STRVZ</name>
<dbReference type="GO" id="GO:0006352">
    <property type="term" value="P:DNA-templated transcription initiation"/>
    <property type="evidence" value="ECO:0007669"/>
    <property type="project" value="InterPro"/>
</dbReference>
<keyword evidence="4" id="KW-0238">DNA-binding</keyword>
<evidence type="ECO:0000256" key="6">
    <source>
        <dbReference type="SAM" id="MobiDB-lite"/>
    </source>
</evidence>